<evidence type="ECO:0000313" key="2">
    <source>
        <dbReference type="EMBL" id="BBX87944.1"/>
    </source>
</evidence>
<gene>
    <name evidence="2" type="ORF">MAUB_58170</name>
</gene>
<accession>A0ABM7IMQ2</accession>
<dbReference type="InterPro" id="IPR010359">
    <property type="entry name" value="IrrE_HExxH"/>
</dbReference>
<dbReference type="InterPro" id="IPR052345">
    <property type="entry name" value="Rad_response_metalloprotease"/>
</dbReference>
<keyword evidence="3" id="KW-1185">Reference proteome</keyword>
<name>A0ABM7IMQ2_9MYCO</name>
<dbReference type="Pfam" id="PF06114">
    <property type="entry name" value="Peptidase_M78"/>
    <property type="match status" value="1"/>
</dbReference>
<proteinExistence type="predicted"/>
<evidence type="ECO:0000313" key="3">
    <source>
        <dbReference type="Proteomes" id="UP000465609"/>
    </source>
</evidence>
<protein>
    <recommendedName>
        <fullName evidence="1">IrrE N-terminal-like domain-containing protein</fullName>
    </recommendedName>
</protein>
<feature type="domain" description="IrrE N-terminal-like" evidence="1">
    <location>
        <begin position="190"/>
        <end position="295"/>
    </location>
</feature>
<dbReference type="EMBL" id="AP022577">
    <property type="protein sequence ID" value="BBX87944.1"/>
    <property type="molecule type" value="Genomic_DNA"/>
</dbReference>
<dbReference type="PANTHER" id="PTHR43236">
    <property type="entry name" value="ANTITOXIN HIGA1"/>
    <property type="match status" value="1"/>
</dbReference>
<dbReference type="Gene3D" id="1.10.10.2910">
    <property type="match status" value="1"/>
</dbReference>
<organism evidence="2 3">
    <name type="scientific">Mycolicibacterium aubagnense</name>
    <dbReference type="NCBI Taxonomy" id="319707"/>
    <lineage>
        <taxon>Bacteria</taxon>
        <taxon>Bacillati</taxon>
        <taxon>Actinomycetota</taxon>
        <taxon>Actinomycetes</taxon>
        <taxon>Mycobacteriales</taxon>
        <taxon>Mycobacteriaceae</taxon>
        <taxon>Mycolicibacterium</taxon>
    </lineage>
</organism>
<evidence type="ECO:0000259" key="1">
    <source>
        <dbReference type="Pfam" id="PF06114"/>
    </source>
</evidence>
<dbReference type="RefSeq" id="WP_138230371.1">
    <property type="nucleotide sequence ID" value="NZ_POTN01000024.1"/>
</dbReference>
<reference evidence="2 3" key="1">
    <citation type="journal article" date="2019" name="Emerg. Microbes Infect.">
        <title>Comprehensive subspecies identification of 175 nontuberculous mycobacteria species based on 7547 genomic profiles.</title>
        <authorList>
            <person name="Matsumoto Y."/>
            <person name="Kinjo T."/>
            <person name="Motooka D."/>
            <person name="Nabeya D."/>
            <person name="Jung N."/>
            <person name="Uechi K."/>
            <person name="Horii T."/>
            <person name="Iida T."/>
            <person name="Fujita J."/>
            <person name="Nakamura S."/>
        </authorList>
    </citation>
    <scope>NUCLEOTIDE SEQUENCE [LARGE SCALE GENOMIC DNA]</scope>
    <source>
        <strain evidence="2 3">JCM 15296</strain>
    </source>
</reference>
<dbReference type="PANTHER" id="PTHR43236:SF2">
    <property type="entry name" value="BLL0069 PROTEIN"/>
    <property type="match status" value="1"/>
</dbReference>
<dbReference type="Proteomes" id="UP000465609">
    <property type="component" value="Chromosome"/>
</dbReference>
<sequence length="384" mass="42836">MVVRVDVAPSLLEWAIERAGWDDDTTARRAPKLDMWISGDERPTLKQLEKFAHATHTPFGLLFLSEPPDEPVPIPDMRTIGNAAVPRPSADLLDTIYICQARQDWYRDYARDQGVPELPFVGSATADTPVVQAAQMIRSELGFNLADRTAFANSDEALRQLIDRIENTGVLVMVNGIVGSDTHRALAPEEFRGFALSDPYAPLIFVNGADTKAAQIFTLIHELAHIWLGGSALSDAAMASRDGVSEELWCNRVAAEVLVPLSALRADYQGQPTPQEISRLARRYKVSTLVILKRLFDARYLAWDDYQQMYKDERDAVIAHAKNRRGESGGNYYNTQPLRLSRHFARAVIASTYEGSTSFREAFQLLGTRKHETFSKLADEIGVS</sequence>